<feature type="binding site" evidence="6">
    <location>
        <position position="299"/>
    </location>
    <ligand>
        <name>Ca(2+)</name>
        <dbReference type="ChEBI" id="CHEBI:29108"/>
        <label>1</label>
    </ligand>
</feature>
<gene>
    <name evidence="9" type="ORF">RND71_014625</name>
</gene>
<dbReference type="GO" id="GO:0009408">
    <property type="term" value="P:response to heat"/>
    <property type="evidence" value="ECO:0007669"/>
    <property type="project" value="TreeGrafter"/>
</dbReference>
<dbReference type="SUPFAM" id="SSF47874">
    <property type="entry name" value="Annexin"/>
    <property type="match status" value="2"/>
</dbReference>
<evidence type="ECO:0000256" key="1">
    <source>
        <dbReference type="ARBA" id="ARBA00022723"/>
    </source>
</evidence>
<feature type="binding site" evidence="6">
    <location>
        <position position="298"/>
    </location>
    <ligand>
        <name>Ca(2+)</name>
        <dbReference type="ChEBI" id="CHEBI:29108"/>
        <label>3</label>
    </ligand>
</feature>
<dbReference type="InterPro" id="IPR009118">
    <property type="entry name" value="AnnexinD_plant"/>
</dbReference>
<feature type="binding site" evidence="6">
    <location>
        <position position="256"/>
    </location>
    <ligand>
        <name>Ca(2+)</name>
        <dbReference type="ChEBI" id="CHEBI:29108"/>
        <label>1</label>
    </ligand>
</feature>
<evidence type="ECO:0000313" key="9">
    <source>
        <dbReference type="EMBL" id="KAK4366745.1"/>
    </source>
</evidence>
<dbReference type="InterPro" id="IPR018502">
    <property type="entry name" value="Annexin_repeat"/>
</dbReference>
<dbReference type="Proteomes" id="UP001291623">
    <property type="component" value="Unassembled WGS sequence"/>
</dbReference>
<dbReference type="Gene3D" id="1.10.220.10">
    <property type="entry name" value="Annexin"/>
    <property type="match status" value="7"/>
</dbReference>
<dbReference type="InterPro" id="IPR001464">
    <property type="entry name" value="Annexin"/>
</dbReference>
<dbReference type="PANTHER" id="PTHR10502">
    <property type="entry name" value="ANNEXIN"/>
    <property type="match status" value="1"/>
</dbReference>
<protein>
    <recommendedName>
        <fullName evidence="7">Annexin</fullName>
    </recommendedName>
</protein>
<dbReference type="InterPro" id="IPR018252">
    <property type="entry name" value="Annexin_repeat_CS"/>
</dbReference>
<keyword evidence="2 7" id="KW-0677">Repeat</keyword>
<evidence type="ECO:0000256" key="5">
    <source>
        <dbReference type="ARBA" id="ARBA00023302"/>
    </source>
</evidence>
<dbReference type="GO" id="GO:0005737">
    <property type="term" value="C:cytoplasm"/>
    <property type="evidence" value="ECO:0007669"/>
    <property type="project" value="TreeGrafter"/>
</dbReference>
<dbReference type="GO" id="GO:0001786">
    <property type="term" value="F:phosphatidylserine binding"/>
    <property type="evidence" value="ECO:0007669"/>
    <property type="project" value="TreeGrafter"/>
</dbReference>
<feature type="binding site" evidence="6">
    <location>
        <position position="68"/>
    </location>
    <ligand>
        <name>Ca(2+)</name>
        <dbReference type="ChEBI" id="CHEBI:29108"/>
        <label>1</label>
    </ligand>
</feature>
<dbReference type="EMBL" id="JAVYJV010000007">
    <property type="protein sequence ID" value="KAK4366745.1"/>
    <property type="molecule type" value="Genomic_DNA"/>
</dbReference>
<feature type="binding site" evidence="6">
    <location>
        <position position="258"/>
    </location>
    <ligand>
        <name>Ca(2+)</name>
        <dbReference type="ChEBI" id="CHEBI:29108"/>
        <label>1</label>
    </ligand>
</feature>
<evidence type="ECO:0000256" key="6">
    <source>
        <dbReference type="PIRSR" id="PIRSR609118-1"/>
    </source>
</evidence>
<accession>A0AAE1VNT9</accession>
<dbReference type="Pfam" id="PF00191">
    <property type="entry name" value="Annexin"/>
    <property type="match status" value="7"/>
</dbReference>
<evidence type="ECO:0000256" key="8">
    <source>
        <dbReference type="SAM" id="MobiDB-lite"/>
    </source>
</evidence>
<feature type="binding site" evidence="6">
    <location>
        <position position="254"/>
    </location>
    <ligand>
        <name>Ca(2+)</name>
        <dbReference type="ChEBI" id="CHEBI:29108"/>
        <label>1</label>
    </ligand>
</feature>
<feature type="binding site" evidence="6">
    <location>
        <position position="24"/>
    </location>
    <ligand>
        <name>Ca(2+)</name>
        <dbReference type="ChEBI" id="CHEBI:29108"/>
        <label>1</label>
    </ligand>
</feature>
<sequence length="645" mass="73741">MASVKVPASVPEPYEDAEQLKKAFKGWGTNEALIIEILAHRNAAQRKLIRDCYAAAYSEDLLKDLDAELSSDFQRVVLLWTLSPAERDAYLANEATKRLTASNWVIMEIACTRSSDELFKARQAYHAKYKRSLEEDVAYHTTGDFRKLLVPLITAFRYKGEEVNMTLARKEANILHEKISDKAYNDEELIRIISTRSKAQLNATFNHYNDHHGHEIIKDLETDSDDEYLKLLGAAIECLKTPEKYFEKVLRLAIRKLGTNEWDLTRVVATRAEVDMERIKEEYHRRNSVTLDRAIAGDTSAYALQMWASNTTHIMSAFCVQHSNDSLTKLGNPPLRHNFRKGNKVAHALASEGTKMIATNQLERQECYTKGKKCKCKNTDNRSSIQEHTYNSPQNNKKKKMASVKVPASVPEPYEDAEQLKKAFKGWGTNEELIIQILAHRNTAQRKLIRDSYSAAYSEDLLKDLDAELTSDFQRVVLLWTLSPAERDAYLANEATKRLTASNWVIMEIACTRCSDELFKARQAYHAKYKRSLEEDVAYHTTGDFRKDLETDSDDEYLKVLGAAIECLKTPEKYFEKVLRLGIKKLGTDEWDLTRVVATRAEVDMERIKEEYHRRNSVTLDRAIAGDTSGDYERMLLALIGHGDA</sequence>
<comment type="similarity">
    <text evidence="7">Belongs to the annexin family.</text>
</comment>
<dbReference type="GO" id="GO:0009651">
    <property type="term" value="P:response to salt stress"/>
    <property type="evidence" value="ECO:0007669"/>
    <property type="project" value="TreeGrafter"/>
</dbReference>
<dbReference type="PROSITE" id="PS51897">
    <property type="entry name" value="ANNEXIN_2"/>
    <property type="match status" value="7"/>
</dbReference>
<keyword evidence="4 7" id="KW-0041">Annexin</keyword>
<keyword evidence="5 7" id="KW-0111">Calcium/phospholipid-binding</keyword>
<feature type="binding site" evidence="6">
    <location>
        <position position="26"/>
    </location>
    <ligand>
        <name>Ca(2+)</name>
        <dbReference type="ChEBI" id="CHEBI:29108"/>
        <label>1</label>
    </ligand>
</feature>
<organism evidence="9 10">
    <name type="scientific">Anisodus tanguticus</name>
    <dbReference type="NCBI Taxonomy" id="243964"/>
    <lineage>
        <taxon>Eukaryota</taxon>
        <taxon>Viridiplantae</taxon>
        <taxon>Streptophyta</taxon>
        <taxon>Embryophyta</taxon>
        <taxon>Tracheophyta</taxon>
        <taxon>Spermatophyta</taxon>
        <taxon>Magnoliopsida</taxon>
        <taxon>eudicotyledons</taxon>
        <taxon>Gunneridae</taxon>
        <taxon>Pentapetalae</taxon>
        <taxon>asterids</taxon>
        <taxon>lamiids</taxon>
        <taxon>Solanales</taxon>
        <taxon>Solanaceae</taxon>
        <taxon>Solanoideae</taxon>
        <taxon>Hyoscyameae</taxon>
        <taxon>Anisodus</taxon>
    </lineage>
</organism>
<evidence type="ECO:0000313" key="10">
    <source>
        <dbReference type="Proteomes" id="UP001291623"/>
    </source>
</evidence>
<evidence type="ECO:0000256" key="2">
    <source>
        <dbReference type="ARBA" id="ARBA00022737"/>
    </source>
</evidence>
<dbReference type="InterPro" id="IPR037104">
    <property type="entry name" value="Annexin_sf"/>
</dbReference>
<dbReference type="PRINTS" id="PR00196">
    <property type="entry name" value="ANNEXIN"/>
</dbReference>
<keyword evidence="1 6" id="KW-0479">Metal-binding</keyword>
<dbReference type="GO" id="GO:0005544">
    <property type="term" value="F:calcium-dependent phospholipid binding"/>
    <property type="evidence" value="ECO:0007669"/>
    <property type="project" value="UniProtKB-KW"/>
</dbReference>
<dbReference type="GO" id="GO:0005886">
    <property type="term" value="C:plasma membrane"/>
    <property type="evidence" value="ECO:0007669"/>
    <property type="project" value="TreeGrafter"/>
</dbReference>
<dbReference type="PROSITE" id="PS00223">
    <property type="entry name" value="ANNEXIN_1"/>
    <property type="match status" value="1"/>
</dbReference>
<dbReference type="FunFam" id="1.10.220.10:FF:000008">
    <property type="entry name" value="Annexin"/>
    <property type="match status" value="2"/>
</dbReference>
<dbReference type="FunFam" id="1.10.220.10:FF:000009">
    <property type="entry name" value="Annexin"/>
    <property type="match status" value="1"/>
</dbReference>
<dbReference type="PANTHER" id="PTHR10502:SF220">
    <property type="entry name" value="ANNEXIN D2"/>
    <property type="match status" value="1"/>
</dbReference>
<evidence type="ECO:0000256" key="3">
    <source>
        <dbReference type="ARBA" id="ARBA00022837"/>
    </source>
</evidence>
<feature type="binding site" evidence="6">
    <location>
        <position position="28"/>
    </location>
    <ligand>
        <name>Ca(2+)</name>
        <dbReference type="ChEBI" id="CHEBI:29108"/>
        <label>1</label>
    </ligand>
</feature>
<name>A0AAE1VNT9_9SOLA</name>
<comment type="caution">
    <text evidence="9">The sequence shown here is derived from an EMBL/GenBank/DDBJ whole genome shotgun (WGS) entry which is preliminary data.</text>
</comment>
<dbReference type="FunFam" id="1.10.220.10:FF:000001">
    <property type="entry name" value="Annexin"/>
    <property type="match status" value="1"/>
</dbReference>
<evidence type="ECO:0000256" key="4">
    <source>
        <dbReference type="ARBA" id="ARBA00023216"/>
    </source>
</evidence>
<dbReference type="SMART" id="SM00335">
    <property type="entry name" value="ANX"/>
    <property type="match status" value="7"/>
</dbReference>
<comment type="domain">
    <text evidence="7">A pair of annexin repeats may form one binding site for calcium and phospholipid.</text>
</comment>
<feature type="binding site" evidence="6">
    <location>
        <position position="296"/>
    </location>
    <ligand>
        <name>Ca(2+)</name>
        <dbReference type="ChEBI" id="CHEBI:29108"/>
        <label>1</label>
    </ligand>
</feature>
<feature type="compositionally biased region" description="Polar residues" evidence="8">
    <location>
        <begin position="383"/>
        <end position="395"/>
    </location>
</feature>
<dbReference type="GO" id="GO:0005509">
    <property type="term" value="F:calcium ion binding"/>
    <property type="evidence" value="ECO:0007669"/>
    <property type="project" value="InterPro"/>
</dbReference>
<proteinExistence type="inferred from homology"/>
<keyword evidence="3 6" id="KW-0106">Calcium</keyword>
<dbReference type="GO" id="GO:0009414">
    <property type="term" value="P:response to water deprivation"/>
    <property type="evidence" value="ECO:0007669"/>
    <property type="project" value="TreeGrafter"/>
</dbReference>
<reference evidence="9" key="1">
    <citation type="submission" date="2023-12" db="EMBL/GenBank/DDBJ databases">
        <title>Genome assembly of Anisodus tanguticus.</title>
        <authorList>
            <person name="Wang Y.-J."/>
        </authorList>
    </citation>
    <scope>NUCLEOTIDE SEQUENCE</scope>
    <source>
        <strain evidence="9">KB-2021</strain>
        <tissue evidence="9">Leaf</tissue>
    </source>
</reference>
<feature type="region of interest" description="Disordered" evidence="8">
    <location>
        <begin position="383"/>
        <end position="402"/>
    </location>
</feature>
<keyword evidence="10" id="KW-1185">Reference proteome</keyword>
<dbReference type="GO" id="GO:0009409">
    <property type="term" value="P:response to cold"/>
    <property type="evidence" value="ECO:0007669"/>
    <property type="project" value="TreeGrafter"/>
</dbReference>
<dbReference type="AlphaFoldDB" id="A0AAE1VNT9"/>
<evidence type="ECO:0000256" key="7">
    <source>
        <dbReference type="RuleBase" id="RU003540"/>
    </source>
</evidence>
<dbReference type="PRINTS" id="PR01814">
    <property type="entry name" value="ANNEXINPLANT"/>
</dbReference>
<dbReference type="FunFam" id="1.10.220.10:FF:000006">
    <property type="entry name" value="Annexin"/>
    <property type="match status" value="2"/>
</dbReference>